<reference evidence="3 4" key="1">
    <citation type="submission" date="2019-01" db="EMBL/GenBank/DDBJ databases">
        <title>Pseudolysobacter antarctica gen. nov., sp. nov., isolated from Fildes Peninsula, Antarctica.</title>
        <authorList>
            <person name="Wei Z."/>
            <person name="Peng F."/>
        </authorList>
    </citation>
    <scope>NUCLEOTIDE SEQUENCE [LARGE SCALE GENOMIC DNA]</scope>
    <source>
        <strain evidence="3 4">AQ6-296</strain>
    </source>
</reference>
<dbReference type="PANTHER" id="PTHR44196:SF1">
    <property type="entry name" value="DEHYDROGENASE_REDUCTASE SDR FAMILY MEMBER 7B"/>
    <property type="match status" value="1"/>
</dbReference>
<organism evidence="3 4">
    <name type="scientific">Pseudolysobacter antarcticus</name>
    <dbReference type="NCBI Taxonomy" id="2511995"/>
    <lineage>
        <taxon>Bacteria</taxon>
        <taxon>Pseudomonadati</taxon>
        <taxon>Pseudomonadota</taxon>
        <taxon>Gammaproteobacteria</taxon>
        <taxon>Lysobacterales</taxon>
        <taxon>Rhodanobacteraceae</taxon>
        <taxon>Pseudolysobacter</taxon>
    </lineage>
</organism>
<dbReference type="Proteomes" id="UP000291562">
    <property type="component" value="Chromosome"/>
</dbReference>
<name>A0A411HMY6_9GAMM</name>
<dbReference type="Pfam" id="PF00106">
    <property type="entry name" value="adh_short"/>
    <property type="match status" value="1"/>
</dbReference>
<dbReference type="PANTHER" id="PTHR44196">
    <property type="entry name" value="DEHYDROGENASE/REDUCTASE SDR FAMILY MEMBER 7B"/>
    <property type="match status" value="1"/>
</dbReference>
<keyword evidence="4" id="KW-1185">Reference proteome</keyword>
<evidence type="ECO:0000256" key="2">
    <source>
        <dbReference type="ARBA" id="ARBA00023002"/>
    </source>
</evidence>
<dbReference type="SUPFAM" id="SSF51735">
    <property type="entry name" value="NAD(P)-binding Rossmann-fold domains"/>
    <property type="match status" value="1"/>
</dbReference>
<dbReference type="InterPro" id="IPR020904">
    <property type="entry name" value="Sc_DH/Rdtase_CS"/>
</dbReference>
<evidence type="ECO:0000256" key="1">
    <source>
        <dbReference type="ARBA" id="ARBA00006484"/>
    </source>
</evidence>
<evidence type="ECO:0000313" key="3">
    <source>
        <dbReference type="EMBL" id="QBB71841.1"/>
    </source>
</evidence>
<dbReference type="InterPro" id="IPR002347">
    <property type="entry name" value="SDR_fam"/>
</dbReference>
<keyword evidence="2" id="KW-0560">Oxidoreductase</keyword>
<dbReference type="OrthoDB" id="335726at2"/>
<dbReference type="Gene3D" id="3.40.50.720">
    <property type="entry name" value="NAD(P)-binding Rossmann-like Domain"/>
    <property type="match status" value="1"/>
</dbReference>
<dbReference type="PRINTS" id="PR00081">
    <property type="entry name" value="GDHRDH"/>
</dbReference>
<protein>
    <submittedName>
        <fullName evidence="3">SDR family oxidoreductase</fullName>
    </submittedName>
</protein>
<dbReference type="NCBIfam" id="NF005489">
    <property type="entry name" value="PRK07102.1"/>
    <property type="match status" value="1"/>
</dbReference>
<gene>
    <name evidence="3" type="ORF">ELE36_16585</name>
</gene>
<dbReference type="KEGG" id="xbc:ELE36_16585"/>
<dbReference type="RefSeq" id="WP_129835245.1">
    <property type="nucleotide sequence ID" value="NZ_CP035704.1"/>
</dbReference>
<evidence type="ECO:0000313" key="4">
    <source>
        <dbReference type="Proteomes" id="UP000291562"/>
    </source>
</evidence>
<proteinExistence type="inferred from homology"/>
<dbReference type="InterPro" id="IPR036291">
    <property type="entry name" value="NAD(P)-bd_dom_sf"/>
</dbReference>
<accession>A0A411HMY6</accession>
<comment type="similarity">
    <text evidence="1">Belongs to the short-chain dehydrogenases/reductases (SDR) family.</text>
</comment>
<dbReference type="GO" id="GO:0016491">
    <property type="term" value="F:oxidoreductase activity"/>
    <property type="evidence" value="ECO:0007669"/>
    <property type="project" value="UniProtKB-KW"/>
</dbReference>
<dbReference type="GO" id="GO:0016020">
    <property type="term" value="C:membrane"/>
    <property type="evidence" value="ECO:0007669"/>
    <property type="project" value="TreeGrafter"/>
</dbReference>
<dbReference type="PROSITE" id="PS00061">
    <property type="entry name" value="ADH_SHORT"/>
    <property type="match status" value="1"/>
</dbReference>
<sequence length="245" mass="26054">MRRVLIIGATSAIAEATARLLAARGDSLFLVARDADRLQTIATDLGVRGAVRVATATLEVTDFDAHAAVINAASLALGGIDTVLIAHGTLSDQIECQGSVDALRREFVINALSTMALLTPLANLLEAQGFGTLAVISSVAGDRGRQSNYVYGSAKAALSVFLGGLRQRLAKSKVNVLTIKPGFVDTPMTAAFKKSALWAQPAQIATGIVNAIDRGRSVVYLPWFWSIIMLIIRSIPEPIFKRLKL</sequence>
<dbReference type="AlphaFoldDB" id="A0A411HMY6"/>
<dbReference type="EMBL" id="CP035704">
    <property type="protein sequence ID" value="QBB71841.1"/>
    <property type="molecule type" value="Genomic_DNA"/>
</dbReference>